<dbReference type="AlphaFoldDB" id="A0A7J9E0B6"/>
<evidence type="ECO:0000313" key="2">
    <source>
        <dbReference type="EMBL" id="MBA0766278.1"/>
    </source>
</evidence>
<accession>A0A7J9E0B6</accession>
<keyword evidence="1" id="KW-0472">Membrane</keyword>
<keyword evidence="3" id="KW-1185">Reference proteome</keyword>
<protein>
    <submittedName>
        <fullName evidence="2">Uncharacterized protein</fullName>
    </submittedName>
</protein>
<feature type="transmembrane region" description="Helical" evidence="1">
    <location>
        <begin position="12"/>
        <end position="37"/>
    </location>
</feature>
<proteinExistence type="predicted"/>
<keyword evidence="1" id="KW-1133">Transmembrane helix</keyword>
<dbReference type="EMBL" id="JABEZW010000005">
    <property type="protein sequence ID" value="MBA0766278.1"/>
    <property type="molecule type" value="Genomic_DNA"/>
</dbReference>
<evidence type="ECO:0000256" key="1">
    <source>
        <dbReference type="SAM" id="Phobius"/>
    </source>
</evidence>
<organism evidence="2 3">
    <name type="scientific">Gossypium trilobum</name>
    <dbReference type="NCBI Taxonomy" id="34281"/>
    <lineage>
        <taxon>Eukaryota</taxon>
        <taxon>Viridiplantae</taxon>
        <taxon>Streptophyta</taxon>
        <taxon>Embryophyta</taxon>
        <taxon>Tracheophyta</taxon>
        <taxon>Spermatophyta</taxon>
        <taxon>Magnoliopsida</taxon>
        <taxon>eudicotyledons</taxon>
        <taxon>Gunneridae</taxon>
        <taxon>Pentapetalae</taxon>
        <taxon>rosids</taxon>
        <taxon>malvids</taxon>
        <taxon>Malvales</taxon>
        <taxon>Malvaceae</taxon>
        <taxon>Malvoideae</taxon>
        <taxon>Gossypium</taxon>
    </lineage>
</organism>
<sequence length="49" mass="5694">MALMTSDSCKRFLFKVHCLWIFTHSCINWLISLATMFSTLNTPSSYWGC</sequence>
<keyword evidence="1" id="KW-0812">Transmembrane</keyword>
<reference evidence="2 3" key="1">
    <citation type="journal article" date="2019" name="Genome Biol. Evol.">
        <title>Insights into the evolution of the New World diploid cottons (Gossypium, subgenus Houzingenia) based on genome sequencing.</title>
        <authorList>
            <person name="Grover C.E."/>
            <person name="Arick M.A. 2nd"/>
            <person name="Thrash A."/>
            <person name="Conover J.L."/>
            <person name="Sanders W.S."/>
            <person name="Peterson D.G."/>
            <person name="Frelichowski J.E."/>
            <person name="Scheffler J.A."/>
            <person name="Scheffler B.E."/>
            <person name="Wendel J.F."/>
        </authorList>
    </citation>
    <scope>NUCLEOTIDE SEQUENCE [LARGE SCALE GENOMIC DNA]</scope>
    <source>
        <strain evidence="2">8</strain>
        <tissue evidence="2">Leaf</tissue>
    </source>
</reference>
<name>A0A7J9E0B6_9ROSI</name>
<dbReference type="Proteomes" id="UP000593568">
    <property type="component" value="Unassembled WGS sequence"/>
</dbReference>
<gene>
    <name evidence="2" type="ORF">Gotri_015334</name>
</gene>
<comment type="caution">
    <text evidence="2">The sequence shown here is derived from an EMBL/GenBank/DDBJ whole genome shotgun (WGS) entry which is preliminary data.</text>
</comment>
<evidence type="ECO:0000313" key="3">
    <source>
        <dbReference type="Proteomes" id="UP000593568"/>
    </source>
</evidence>